<dbReference type="Proteomes" id="UP000198405">
    <property type="component" value="Unassembled WGS sequence"/>
</dbReference>
<dbReference type="InterPro" id="IPR020483">
    <property type="entry name" value="Uncharacterised_YgbA"/>
</dbReference>
<dbReference type="AlphaFoldDB" id="A0A238YH89"/>
<organism evidence="1 2">
    <name type="scientific">Desulfurobacterium atlanticum</name>
    <dbReference type="NCBI Taxonomy" id="240169"/>
    <lineage>
        <taxon>Bacteria</taxon>
        <taxon>Pseudomonadati</taxon>
        <taxon>Aquificota</taxon>
        <taxon>Aquificia</taxon>
        <taxon>Desulfurobacteriales</taxon>
        <taxon>Desulfurobacteriaceae</taxon>
        <taxon>Desulfurobacterium</taxon>
    </lineage>
</organism>
<proteinExistence type="predicted"/>
<keyword evidence="2" id="KW-1185">Reference proteome</keyword>
<name>A0A238YH89_9BACT</name>
<dbReference type="NCBIfam" id="NF007714">
    <property type="entry name" value="PRK10410.1-2"/>
    <property type="match status" value="1"/>
</dbReference>
<sequence>MSIEKEKKVIRKMIEIYCKGKHKTYHQLCEECKTLLNYSFTRLDLCPFKDNKPSCKKCPIHCYSPEMREKIRLVMKYSGPRMIFYTPLEWLKHKIEEIKHS</sequence>
<reference evidence="2" key="1">
    <citation type="submission" date="2017-06" db="EMBL/GenBank/DDBJ databases">
        <authorList>
            <person name="Varghese N."/>
            <person name="Submissions S."/>
        </authorList>
    </citation>
    <scope>NUCLEOTIDE SEQUENCE [LARGE SCALE GENOMIC DNA]</scope>
    <source>
        <strain evidence="2">DSM 15668</strain>
    </source>
</reference>
<dbReference type="RefSeq" id="WP_089322693.1">
    <property type="nucleotide sequence ID" value="NZ_FZOB01000003.1"/>
</dbReference>
<dbReference type="Pfam" id="PF11756">
    <property type="entry name" value="YgbA_NO"/>
    <property type="match status" value="1"/>
</dbReference>
<accession>A0A238YH89</accession>
<gene>
    <name evidence="1" type="ORF">SAMN06265340_103150</name>
</gene>
<dbReference type="EMBL" id="FZOB01000003">
    <property type="protein sequence ID" value="SNR70497.1"/>
    <property type="molecule type" value="Genomic_DNA"/>
</dbReference>
<dbReference type="OrthoDB" id="164329at2"/>
<protein>
    <submittedName>
        <fullName evidence="1">Nitrous oxide-stimulated promoter</fullName>
    </submittedName>
</protein>
<evidence type="ECO:0000313" key="2">
    <source>
        <dbReference type="Proteomes" id="UP000198405"/>
    </source>
</evidence>
<evidence type="ECO:0000313" key="1">
    <source>
        <dbReference type="EMBL" id="SNR70497.1"/>
    </source>
</evidence>